<dbReference type="RefSeq" id="WP_003526675.1">
    <property type="nucleotide sequence ID" value="NZ_CABKQO010000021.1"/>
</dbReference>
<dbReference type="GO" id="GO:0005829">
    <property type="term" value="C:cytosol"/>
    <property type="evidence" value="ECO:0007669"/>
    <property type="project" value="TreeGrafter"/>
</dbReference>
<proteinExistence type="predicted"/>
<dbReference type="PANTHER" id="PTHR11070:SF3">
    <property type="entry name" value="DNA 3'-5' HELICASE"/>
    <property type="match status" value="1"/>
</dbReference>
<dbReference type="InterPro" id="IPR000212">
    <property type="entry name" value="DNA_helicase_UvrD/REP"/>
</dbReference>
<gene>
    <name evidence="1" type="ORF">FOC47_11700</name>
</gene>
<dbReference type="GO" id="GO:0043138">
    <property type="term" value="F:3'-5' DNA helicase activity"/>
    <property type="evidence" value="ECO:0007669"/>
    <property type="project" value="TreeGrafter"/>
</dbReference>
<dbReference type="EMBL" id="CP050964">
    <property type="protein sequence ID" value="QIX91153.1"/>
    <property type="molecule type" value="Genomic_DNA"/>
</dbReference>
<accession>A0AAP9S731</accession>
<keyword evidence="1" id="KW-0378">Hydrolase</keyword>
<evidence type="ECO:0000313" key="2">
    <source>
        <dbReference type="Proteomes" id="UP000501069"/>
    </source>
</evidence>
<dbReference type="Proteomes" id="UP000501069">
    <property type="component" value="Chromosome"/>
</dbReference>
<dbReference type="GO" id="GO:0005524">
    <property type="term" value="F:ATP binding"/>
    <property type="evidence" value="ECO:0007669"/>
    <property type="project" value="InterPro"/>
</dbReference>
<dbReference type="GeneID" id="57961824"/>
<dbReference type="GO" id="GO:0003677">
    <property type="term" value="F:DNA binding"/>
    <property type="evidence" value="ECO:0007669"/>
    <property type="project" value="InterPro"/>
</dbReference>
<keyword evidence="1" id="KW-0347">Helicase</keyword>
<evidence type="ECO:0000313" key="1">
    <source>
        <dbReference type="EMBL" id="QIX91153.1"/>
    </source>
</evidence>
<name>A0AAP9S731_9FIRM</name>
<dbReference type="Pfam" id="PF13245">
    <property type="entry name" value="AAA_19"/>
    <property type="match status" value="1"/>
</dbReference>
<keyword evidence="1" id="KW-0067">ATP-binding</keyword>
<sequence length="585" mass="68174">MSKEPQKSNFELAQEEANKIDLQIIDTLQKGYNFRVEAGAGSGKTYSLNKVIEWIQVNKWKQYHKKNQHVVCITYTNAAVDVISGRLANDSFIIPSTIHSFAWNAIKQYQSTLIKFISEDETFRLTEGDFFAIRKVEYTLGHRYNENGIMYLYHDDVIRLFAALLDNAKFRRVFSDKYPLILIDEYQDSLKPIIDRFLEYFISRNSGPQFGFFGDSWQTIYQSNKACGLIQHENTVEIKKGANFRSAPKIVDLLNFIRPELPQRSAIDNFAGEVTVITCDDYIGERRTDRNFKGDLPSPELKERLNGLMEHIKHSCIPASENVKTLMITHRVLAAQQGYNKLLDILKDGLRDKEDPFLLFFMEQLEPIYQALEANDMQLLFDTLKLKRYPITKKAEKVKWKKLQEALKIARKKNSVDVLQTVFESRLIPIPTKIEGYYDLYLNAPETMYSGADVTIKDFLDIEYEQFLAAINYFHPEADFSTEHGVKGEEYDNVIFVISKGWNQYQFETYAPMIKNGYPQDKEAAYIRNRNLFYVCCSRPKKRLYFFVSVPVDRVFRKFLTEMVGEDNILTYSEFLNSQNHSKTE</sequence>
<dbReference type="InterPro" id="IPR027417">
    <property type="entry name" value="P-loop_NTPase"/>
</dbReference>
<dbReference type="AlphaFoldDB" id="A0AAP9S731"/>
<reference evidence="1 2" key="1">
    <citation type="submission" date="2019-11" db="EMBL/GenBank/DDBJ databases">
        <title>FDA dAtabase for Regulatory Grade micrObial Sequences (FDA-ARGOS): Supporting development and validation of Infectious Disease Dx tests.</title>
        <authorList>
            <person name="Turner S."/>
            <person name="Byrd R."/>
            <person name="Tallon L."/>
            <person name="Sadzewicz L."/>
            <person name="Vavikolanu K."/>
            <person name="Mehta A."/>
            <person name="Aluvathingal J."/>
            <person name="Nadendla S."/>
            <person name="Myers T."/>
            <person name="Yan Y."/>
            <person name="Sichtig H."/>
        </authorList>
    </citation>
    <scope>NUCLEOTIDE SEQUENCE [LARGE SCALE GENOMIC DNA]</scope>
    <source>
        <strain evidence="1 2">FDAARGOS_739</strain>
    </source>
</reference>
<dbReference type="Gene3D" id="3.40.50.300">
    <property type="entry name" value="P-loop containing nucleotide triphosphate hydrolases"/>
    <property type="match status" value="2"/>
</dbReference>
<keyword evidence="1" id="KW-0547">Nucleotide-binding</keyword>
<organism evidence="1 2">
    <name type="scientific">Enterocloster clostridioformis</name>
    <dbReference type="NCBI Taxonomy" id="1531"/>
    <lineage>
        <taxon>Bacteria</taxon>
        <taxon>Bacillati</taxon>
        <taxon>Bacillota</taxon>
        <taxon>Clostridia</taxon>
        <taxon>Lachnospirales</taxon>
        <taxon>Lachnospiraceae</taxon>
        <taxon>Enterocloster</taxon>
    </lineage>
</organism>
<dbReference type="PANTHER" id="PTHR11070">
    <property type="entry name" value="UVRD / RECB / PCRA DNA HELICASE FAMILY MEMBER"/>
    <property type="match status" value="1"/>
</dbReference>
<protein>
    <submittedName>
        <fullName evidence="1">ATP-dependent helicase</fullName>
    </submittedName>
</protein>
<dbReference type="GO" id="GO:0000725">
    <property type="term" value="P:recombinational repair"/>
    <property type="evidence" value="ECO:0007669"/>
    <property type="project" value="TreeGrafter"/>
</dbReference>
<dbReference type="SUPFAM" id="SSF52540">
    <property type="entry name" value="P-loop containing nucleoside triphosphate hydrolases"/>
    <property type="match status" value="1"/>
</dbReference>